<dbReference type="Gene3D" id="2.40.170.20">
    <property type="entry name" value="TonB-dependent receptor, beta-barrel domain"/>
    <property type="match status" value="1"/>
</dbReference>
<dbReference type="InterPro" id="IPR037066">
    <property type="entry name" value="Plug_dom_sf"/>
</dbReference>
<dbReference type="Gene3D" id="2.60.40.1120">
    <property type="entry name" value="Carboxypeptidase-like, regulatory domain"/>
    <property type="match status" value="1"/>
</dbReference>
<dbReference type="AlphaFoldDB" id="A0A2V3ZVE1"/>
<keyword evidence="11" id="KW-1185">Reference proteome</keyword>
<evidence type="ECO:0000256" key="7">
    <source>
        <dbReference type="PROSITE-ProRule" id="PRU01360"/>
    </source>
</evidence>
<dbReference type="Pfam" id="PF13715">
    <property type="entry name" value="CarbopepD_reg_2"/>
    <property type="match status" value="1"/>
</dbReference>
<feature type="domain" description="Protein FecR C-terminal" evidence="9">
    <location>
        <begin position="29"/>
        <end position="91"/>
    </location>
</feature>
<dbReference type="Pfam" id="PF16344">
    <property type="entry name" value="FecR_C"/>
    <property type="match status" value="1"/>
</dbReference>
<dbReference type="Pfam" id="PF07715">
    <property type="entry name" value="Plug"/>
    <property type="match status" value="1"/>
</dbReference>
<accession>A0A2V3ZVE1</accession>
<evidence type="ECO:0000259" key="9">
    <source>
        <dbReference type="Pfam" id="PF16344"/>
    </source>
</evidence>
<feature type="domain" description="TonB-dependent receptor plug" evidence="8">
    <location>
        <begin position="283"/>
        <end position="353"/>
    </location>
</feature>
<dbReference type="Proteomes" id="UP000248079">
    <property type="component" value="Unassembled WGS sequence"/>
</dbReference>
<evidence type="ECO:0000256" key="4">
    <source>
        <dbReference type="ARBA" id="ARBA00022692"/>
    </source>
</evidence>
<dbReference type="EMBL" id="QFLI01000006">
    <property type="protein sequence ID" value="PXX99037.1"/>
    <property type="molecule type" value="Genomic_DNA"/>
</dbReference>
<dbReference type="InterPro" id="IPR036942">
    <property type="entry name" value="Beta-barrel_TonB_sf"/>
</dbReference>
<name>A0A2V3ZVE1_9BACT</name>
<reference evidence="10 11" key="1">
    <citation type="submission" date="2018-05" db="EMBL/GenBank/DDBJ databases">
        <title>Marinifilum breve JC075T sp. nov., a marine bacterium isolated from Yongle Blue Hole in the South China Sea.</title>
        <authorList>
            <person name="Fu T."/>
        </authorList>
    </citation>
    <scope>NUCLEOTIDE SEQUENCE [LARGE SCALE GENOMIC DNA]</scope>
    <source>
        <strain evidence="10 11">JC075</strain>
    </source>
</reference>
<keyword evidence="4 7" id="KW-0812">Transmembrane</keyword>
<comment type="caution">
    <text evidence="10">The sequence shown here is derived from an EMBL/GenBank/DDBJ whole genome shotgun (WGS) entry which is preliminary data.</text>
</comment>
<dbReference type="Gene3D" id="2.170.130.10">
    <property type="entry name" value="TonB-dependent receptor, plug domain"/>
    <property type="match status" value="1"/>
</dbReference>
<organism evidence="10 11">
    <name type="scientific">Marinifilum breve</name>
    <dbReference type="NCBI Taxonomy" id="2184082"/>
    <lineage>
        <taxon>Bacteria</taxon>
        <taxon>Pseudomonadati</taxon>
        <taxon>Bacteroidota</taxon>
        <taxon>Bacteroidia</taxon>
        <taxon>Marinilabiliales</taxon>
        <taxon>Marinifilaceae</taxon>
    </lineage>
</organism>
<evidence type="ECO:0000256" key="1">
    <source>
        <dbReference type="ARBA" id="ARBA00004571"/>
    </source>
</evidence>
<dbReference type="InterPro" id="IPR008969">
    <property type="entry name" value="CarboxyPept-like_regulatory"/>
</dbReference>
<keyword evidence="2 7" id="KW-0813">Transport</keyword>
<dbReference type="SUPFAM" id="SSF56935">
    <property type="entry name" value="Porins"/>
    <property type="match status" value="1"/>
</dbReference>
<dbReference type="InterPro" id="IPR012910">
    <property type="entry name" value="Plug_dom"/>
</dbReference>
<evidence type="ECO:0000256" key="3">
    <source>
        <dbReference type="ARBA" id="ARBA00022452"/>
    </source>
</evidence>
<evidence type="ECO:0000259" key="8">
    <source>
        <dbReference type="Pfam" id="PF07715"/>
    </source>
</evidence>
<proteinExistence type="inferred from homology"/>
<dbReference type="PROSITE" id="PS52016">
    <property type="entry name" value="TONB_DEPENDENT_REC_3"/>
    <property type="match status" value="1"/>
</dbReference>
<keyword evidence="10" id="KW-0675">Receptor</keyword>
<evidence type="ECO:0000313" key="10">
    <source>
        <dbReference type="EMBL" id="PXX99037.1"/>
    </source>
</evidence>
<keyword evidence="6 7" id="KW-0998">Cell outer membrane</keyword>
<evidence type="ECO:0000313" key="11">
    <source>
        <dbReference type="Proteomes" id="UP000248079"/>
    </source>
</evidence>
<keyword evidence="3 7" id="KW-1134">Transmembrane beta strand</keyword>
<comment type="similarity">
    <text evidence="7">Belongs to the TonB-dependent receptor family.</text>
</comment>
<gene>
    <name evidence="10" type="ORF">DF185_14240</name>
</gene>
<comment type="subcellular location">
    <subcellularLocation>
        <location evidence="1 7">Cell outer membrane</location>
        <topology evidence="1 7">Multi-pass membrane protein</topology>
    </subcellularLocation>
</comment>
<dbReference type="Gene3D" id="3.55.50.30">
    <property type="match status" value="1"/>
</dbReference>
<dbReference type="SUPFAM" id="SSF49464">
    <property type="entry name" value="Carboxypeptidase regulatory domain-like"/>
    <property type="match status" value="1"/>
</dbReference>
<sequence length="925" mass="105973">MRRFITFTLLVLFHINAAGQSITLQKDSISFDDVVNELENKSNFQFYYKPEWIPKIHLNPNFNREDITEVIKWLGTQSNLNYKIINGKNVIFTKDYQIKTNYAKDYKSFLSKNNTIIIDSSIYTSPIVKKTTTNKISIEYQFFTIGDRAHNPKKINSTFGGKITDFESGEPLIGTVVYFSSLKKGTVTNQYGQYSINIPVGKYRVEYRSVGMKTTFRNIIIHSDGKLNVEMKSKPTSLKEVIVTAKTEDPIRNLRMGMDKISVKTLKQLPLGMGEADIIKSTLLLPGVQSVGEASSGFNVRGGNTDQNLVLLNQAPINNTSHFFGFFSGFNSDIIKDITLYKSGIPAKYGGRSSSVMDLSLKDGNRKNLKVNGGISPVFGRITIEGPLKKNKSSFIIAGRTTYSDWVLKLLNDSKLKKSSANFHDLQGNFSWDLNDKNSIYLSGYYSYDKFDYHLEDKFDYNSVASTLKWKHIFSPKLFSTYSAAYSKYAYTTEYRKEPSLSYSIDYNFNQYLFNSDFSYLSGKNHKFDFGINSIYYDLSPGHQKPSNQQSLVSPRKLEDEQALELAAYISDEFEISHFMSLSLGLRYSFYGNLGPKTEYNYRSGQARNLQSLEGVTNHKSGFITTYSSPEIRISTNIRLGLNSSLKASYNEMSQYIQKISNTASMTPTDIWKLSDKYLKPQKSKQYSLGLYKTMRQKSLEASIETYYKRLNNILDYKGGARLVMNEHLETDVLNGEGKAYGIELMFQKKTGKLTGWINYTYSRIHHKINSQFDEERVNNGEYFPANYDKPHDFKFVANYKLNRRINVSTNFAYSTGRPFTAPLAYYNFANTDRVYYSNRNSMRMPDYLRLDVAATLNGNLVAKKLNHSSWTIAVYNVLGRQNTYNIFFRTEGEKVNGYKMSIFARPIFTITYNFKLFGNAKDDY</sequence>
<dbReference type="InterPro" id="IPR032508">
    <property type="entry name" value="FecR_C"/>
</dbReference>
<protein>
    <submittedName>
        <fullName evidence="10">TonB-dependent receptor</fullName>
    </submittedName>
</protein>
<dbReference type="GO" id="GO:0009279">
    <property type="term" value="C:cell outer membrane"/>
    <property type="evidence" value="ECO:0007669"/>
    <property type="project" value="UniProtKB-SubCell"/>
</dbReference>
<dbReference type="OrthoDB" id="9803050at2"/>
<evidence type="ECO:0000256" key="6">
    <source>
        <dbReference type="ARBA" id="ARBA00023237"/>
    </source>
</evidence>
<keyword evidence="5 7" id="KW-0472">Membrane</keyword>
<dbReference type="InterPro" id="IPR039426">
    <property type="entry name" value="TonB-dep_rcpt-like"/>
</dbReference>
<dbReference type="RefSeq" id="WP_110361432.1">
    <property type="nucleotide sequence ID" value="NZ_QFLI01000006.1"/>
</dbReference>
<evidence type="ECO:0000256" key="5">
    <source>
        <dbReference type="ARBA" id="ARBA00023136"/>
    </source>
</evidence>
<evidence type="ECO:0000256" key="2">
    <source>
        <dbReference type="ARBA" id="ARBA00022448"/>
    </source>
</evidence>